<dbReference type="GO" id="GO:0005829">
    <property type="term" value="C:cytosol"/>
    <property type="evidence" value="ECO:0007669"/>
    <property type="project" value="TreeGrafter"/>
</dbReference>
<accession>A0A2H9T8I5</accession>
<dbReference type="SUPFAM" id="SSF47729">
    <property type="entry name" value="IHF-like DNA-binding proteins"/>
    <property type="match status" value="1"/>
</dbReference>
<evidence type="ECO:0000313" key="2">
    <source>
        <dbReference type="EMBL" id="PJE79551.1"/>
    </source>
</evidence>
<dbReference type="Gene3D" id="4.10.520.10">
    <property type="entry name" value="IHF-like DNA-binding proteins"/>
    <property type="match status" value="1"/>
</dbReference>
<name>A0A2H9T8I5_9ZZZZ</name>
<dbReference type="PROSITE" id="PS00045">
    <property type="entry name" value="HISTONE_LIKE"/>
    <property type="match status" value="1"/>
</dbReference>
<keyword evidence="1 2" id="KW-0238">DNA-binding</keyword>
<dbReference type="InterPro" id="IPR010992">
    <property type="entry name" value="IHF-like_DNA-bd_dom_sf"/>
</dbReference>
<dbReference type="Pfam" id="PF00216">
    <property type="entry name" value="Bac_DNA_binding"/>
    <property type="match status" value="1"/>
</dbReference>
<protein>
    <submittedName>
        <fullName evidence="2">DNA-binding protein HU-beta</fullName>
    </submittedName>
</protein>
<organism evidence="2">
    <name type="scientific">invertebrate metagenome</name>
    <dbReference type="NCBI Taxonomy" id="1711999"/>
    <lineage>
        <taxon>unclassified sequences</taxon>
        <taxon>metagenomes</taxon>
        <taxon>organismal metagenomes</taxon>
    </lineage>
</organism>
<dbReference type="SMART" id="SM00411">
    <property type="entry name" value="BHL"/>
    <property type="match status" value="1"/>
</dbReference>
<dbReference type="CDD" id="cd13831">
    <property type="entry name" value="HU"/>
    <property type="match status" value="1"/>
</dbReference>
<evidence type="ECO:0000256" key="1">
    <source>
        <dbReference type="ARBA" id="ARBA00023125"/>
    </source>
</evidence>
<dbReference type="InterPro" id="IPR020816">
    <property type="entry name" value="Histone-like_DNA-bd_CS"/>
</dbReference>
<dbReference type="PRINTS" id="PR01727">
    <property type="entry name" value="DNABINDINGHU"/>
</dbReference>
<gene>
    <name evidence="2" type="primary">hupB_1</name>
    <name evidence="2" type="ORF">CI610_01492</name>
</gene>
<dbReference type="PANTHER" id="PTHR33175">
    <property type="entry name" value="DNA-BINDING PROTEIN HU"/>
    <property type="match status" value="1"/>
</dbReference>
<dbReference type="GO" id="GO:0003677">
    <property type="term" value="F:DNA binding"/>
    <property type="evidence" value="ECO:0007669"/>
    <property type="project" value="UniProtKB-KW"/>
</dbReference>
<reference evidence="2" key="1">
    <citation type="journal article" date="2017" name="Appl. Environ. Microbiol.">
        <title>Molecular characterization of an Endozoicomonas-like organism causing infection in king scallop Pecten maximus L.</title>
        <authorList>
            <person name="Cano I."/>
            <person name="van Aerle R."/>
            <person name="Ross S."/>
            <person name="Verner-Jeffreys D.W."/>
            <person name="Paley R.K."/>
            <person name="Rimmer G."/>
            <person name="Ryder D."/>
            <person name="Hooper P."/>
            <person name="Stone D."/>
            <person name="Feist S.W."/>
        </authorList>
    </citation>
    <scope>NUCLEOTIDE SEQUENCE</scope>
</reference>
<comment type="caution">
    <text evidence="2">The sequence shown here is derived from an EMBL/GenBank/DDBJ whole genome shotgun (WGS) entry which is preliminary data.</text>
</comment>
<proteinExistence type="predicted"/>
<dbReference type="GO" id="GO:0030527">
    <property type="term" value="F:structural constituent of chromatin"/>
    <property type="evidence" value="ECO:0007669"/>
    <property type="project" value="InterPro"/>
</dbReference>
<sequence length="91" mass="9769">MNKNDLVAVIAEQADIPKNQAQQILDAILSSVTQTLKNNDSVNLTGFGTFLQRSRAARMGQNPKTGEKISIPASNTAAFKPGKTLKEAVNE</sequence>
<dbReference type="EMBL" id="NSIT01000062">
    <property type="protein sequence ID" value="PJE79551.1"/>
    <property type="molecule type" value="Genomic_DNA"/>
</dbReference>
<dbReference type="AlphaFoldDB" id="A0A2H9T8I5"/>
<dbReference type="PANTHER" id="PTHR33175:SF3">
    <property type="entry name" value="DNA-BINDING PROTEIN HU-BETA"/>
    <property type="match status" value="1"/>
</dbReference>
<dbReference type="InterPro" id="IPR000119">
    <property type="entry name" value="Hist_DNA-bd"/>
</dbReference>